<dbReference type="Gene3D" id="1.10.357.10">
    <property type="entry name" value="Tetracycline Repressor, domain 2"/>
    <property type="match status" value="1"/>
</dbReference>
<reference evidence="5 6" key="1">
    <citation type="submission" date="2023-01" db="EMBL/GenBank/DDBJ databases">
        <title>Characterization of estradiol degrading bacteria Microbacterium sp. MZT7 and reveal degrading genes through genome analysis.</title>
        <authorList>
            <person name="Hao P."/>
            <person name="Gao Y."/>
        </authorList>
    </citation>
    <scope>NUCLEOTIDE SEQUENCE [LARGE SCALE GENOMIC DNA]</scope>
    <source>
        <strain evidence="5 6">MZT7</strain>
    </source>
</reference>
<evidence type="ECO:0000256" key="3">
    <source>
        <dbReference type="SAM" id="MobiDB-lite"/>
    </source>
</evidence>
<dbReference type="PANTHER" id="PTHR30055">
    <property type="entry name" value="HTH-TYPE TRANSCRIPTIONAL REGULATOR RUTR"/>
    <property type="match status" value="1"/>
</dbReference>
<sequence>MVSYVRPSRLAPNGGAVSPHETPPLPRRLPKAQRRAQLLAAARDLIREEGTDRLTLGRLAERAGVAKPLVYDHFGDRSGVLAELYREFDARQHAALDAALAQVEPDLDAVADLMAGAYLDCARAEGRELADVLSALTGSPTLERLRRDATDAYLAKCRSALAPVARTPVDSAGLHAVAGAADALSRASLAGELDEGRARRALARIIVTVAGG</sequence>
<feature type="region of interest" description="Disordered" evidence="3">
    <location>
        <begin position="1"/>
        <end position="28"/>
    </location>
</feature>
<name>A0ABY3RMT9_9MICO</name>
<dbReference type="PANTHER" id="PTHR30055:SF223">
    <property type="entry name" value="HTH-TYPE TRANSCRIPTIONAL REGULATOR UIDR"/>
    <property type="match status" value="1"/>
</dbReference>
<dbReference type="InterPro" id="IPR050109">
    <property type="entry name" value="HTH-type_TetR-like_transc_reg"/>
</dbReference>
<keyword evidence="1 2" id="KW-0238">DNA-binding</keyword>
<evidence type="ECO:0000313" key="6">
    <source>
        <dbReference type="Proteomes" id="UP001199642"/>
    </source>
</evidence>
<feature type="domain" description="HTH tetR-type" evidence="4">
    <location>
        <begin position="32"/>
        <end position="92"/>
    </location>
</feature>
<dbReference type="EMBL" id="CP082781">
    <property type="protein sequence ID" value="UGS25164.1"/>
    <property type="molecule type" value="Genomic_DNA"/>
</dbReference>
<proteinExistence type="predicted"/>
<dbReference type="Proteomes" id="UP001199642">
    <property type="component" value="Chromosome"/>
</dbReference>
<feature type="DNA-binding region" description="H-T-H motif" evidence="2">
    <location>
        <begin position="55"/>
        <end position="74"/>
    </location>
</feature>
<dbReference type="Pfam" id="PF00440">
    <property type="entry name" value="TetR_N"/>
    <property type="match status" value="1"/>
</dbReference>
<protein>
    <submittedName>
        <fullName evidence="5">TetR/AcrR family transcriptional regulator</fullName>
    </submittedName>
</protein>
<evidence type="ECO:0000256" key="2">
    <source>
        <dbReference type="PROSITE-ProRule" id="PRU00335"/>
    </source>
</evidence>
<organism evidence="5 6">
    <name type="scientific">Microbacterium resistens</name>
    <dbReference type="NCBI Taxonomy" id="156977"/>
    <lineage>
        <taxon>Bacteria</taxon>
        <taxon>Bacillati</taxon>
        <taxon>Actinomycetota</taxon>
        <taxon>Actinomycetes</taxon>
        <taxon>Micrococcales</taxon>
        <taxon>Microbacteriaceae</taxon>
        <taxon>Microbacterium</taxon>
    </lineage>
</organism>
<dbReference type="PROSITE" id="PS50977">
    <property type="entry name" value="HTH_TETR_2"/>
    <property type="match status" value="1"/>
</dbReference>
<gene>
    <name evidence="5" type="ORF">K8F61_10680</name>
</gene>
<dbReference type="PRINTS" id="PR00455">
    <property type="entry name" value="HTHTETR"/>
</dbReference>
<dbReference type="InterPro" id="IPR009057">
    <property type="entry name" value="Homeodomain-like_sf"/>
</dbReference>
<dbReference type="SUPFAM" id="SSF46689">
    <property type="entry name" value="Homeodomain-like"/>
    <property type="match status" value="1"/>
</dbReference>
<evidence type="ECO:0000313" key="5">
    <source>
        <dbReference type="EMBL" id="UGS25164.1"/>
    </source>
</evidence>
<evidence type="ECO:0000259" key="4">
    <source>
        <dbReference type="PROSITE" id="PS50977"/>
    </source>
</evidence>
<evidence type="ECO:0000256" key="1">
    <source>
        <dbReference type="ARBA" id="ARBA00023125"/>
    </source>
</evidence>
<dbReference type="InterPro" id="IPR001647">
    <property type="entry name" value="HTH_TetR"/>
</dbReference>
<accession>A0ABY3RMT9</accession>
<keyword evidence="6" id="KW-1185">Reference proteome</keyword>